<gene>
    <name evidence="1" type="ORF">SDC9_41520</name>
</gene>
<reference evidence="1" key="1">
    <citation type="submission" date="2019-08" db="EMBL/GenBank/DDBJ databases">
        <authorList>
            <person name="Kucharzyk K."/>
            <person name="Murdoch R.W."/>
            <person name="Higgins S."/>
            <person name="Loffler F."/>
        </authorList>
    </citation>
    <scope>NUCLEOTIDE SEQUENCE</scope>
</reference>
<protein>
    <recommendedName>
        <fullName evidence="2">DinB-like domain-containing protein</fullName>
    </recommendedName>
</protein>
<name>A0A644VVV3_9ZZZZ</name>
<sequence length="187" mass="22397">MKLKPPGAGLPNLEKLFIKNVLVPSVRILITWDIALFLLQRELKIIDKLLKPIDKNLLTQKTLINRTFAIEDDTRQFSINMVLEHLEIAGNKVKDVIETLSLEKEFEEEIKIENVKPNQNVENQYESFKEFYKEYILFIKSLDKKQSKMKKKHPWFTEFNNYDWSVFMFMHTFIHRRQIQAIIKELK</sequence>
<proteinExistence type="predicted"/>
<evidence type="ECO:0008006" key="2">
    <source>
        <dbReference type="Google" id="ProtNLM"/>
    </source>
</evidence>
<accession>A0A644VVV3</accession>
<evidence type="ECO:0000313" key="1">
    <source>
        <dbReference type="EMBL" id="MPL95350.1"/>
    </source>
</evidence>
<dbReference type="AlphaFoldDB" id="A0A644VVV3"/>
<organism evidence="1">
    <name type="scientific">bioreactor metagenome</name>
    <dbReference type="NCBI Taxonomy" id="1076179"/>
    <lineage>
        <taxon>unclassified sequences</taxon>
        <taxon>metagenomes</taxon>
        <taxon>ecological metagenomes</taxon>
    </lineage>
</organism>
<dbReference type="Gene3D" id="1.20.120.450">
    <property type="entry name" value="dinb family like domain"/>
    <property type="match status" value="1"/>
</dbReference>
<dbReference type="SUPFAM" id="SSF109854">
    <property type="entry name" value="DinB/YfiT-like putative metalloenzymes"/>
    <property type="match status" value="1"/>
</dbReference>
<dbReference type="EMBL" id="VSSQ01000464">
    <property type="protein sequence ID" value="MPL95350.1"/>
    <property type="molecule type" value="Genomic_DNA"/>
</dbReference>
<dbReference type="InterPro" id="IPR034660">
    <property type="entry name" value="DinB/YfiT-like"/>
</dbReference>
<comment type="caution">
    <text evidence="1">The sequence shown here is derived from an EMBL/GenBank/DDBJ whole genome shotgun (WGS) entry which is preliminary data.</text>
</comment>